<dbReference type="GO" id="GO:0004497">
    <property type="term" value="F:monooxygenase activity"/>
    <property type="evidence" value="ECO:0007669"/>
    <property type="project" value="UniProtKB-KW"/>
</dbReference>
<comment type="cofactor">
    <cofactor evidence="1">
        <name>FAD</name>
        <dbReference type="ChEBI" id="CHEBI:57692"/>
    </cofactor>
</comment>
<dbReference type="OrthoDB" id="5168853at2"/>
<organism evidence="5 6">
    <name type="scientific">Barrientosiimonas humi</name>
    <dbReference type="NCBI Taxonomy" id="999931"/>
    <lineage>
        <taxon>Bacteria</taxon>
        <taxon>Bacillati</taxon>
        <taxon>Actinomycetota</taxon>
        <taxon>Actinomycetes</taxon>
        <taxon>Micrococcales</taxon>
        <taxon>Dermacoccaceae</taxon>
        <taxon>Barrientosiimonas</taxon>
    </lineage>
</organism>
<reference evidence="5 6" key="1">
    <citation type="submission" date="2019-06" db="EMBL/GenBank/DDBJ databases">
        <title>Sequencing the genomes of 1000 actinobacteria strains.</title>
        <authorList>
            <person name="Klenk H.-P."/>
        </authorList>
    </citation>
    <scope>NUCLEOTIDE SEQUENCE [LARGE SCALE GENOMIC DNA]</scope>
    <source>
        <strain evidence="5 6">DSM 24617</strain>
    </source>
</reference>
<dbReference type="RefSeq" id="WP_142007006.1">
    <property type="nucleotide sequence ID" value="NZ_CAJTBP010000001.1"/>
</dbReference>
<evidence type="ECO:0000313" key="6">
    <source>
        <dbReference type="Proteomes" id="UP000318336"/>
    </source>
</evidence>
<proteinExistence type="inferred from homology"/>
<comment type="caution">
    <text evidence="5">The sequence shown here is derived from an EMBL/GenBank/DDBJ whole genome shotgun (WGS) entry which is preliminary data.</text>
</comment>
<feature type="region of interest" description="Disordered" evidence="4">
    <location>
        <begin position="485"/>
        <end position="525"/>
    </location>
</feature>
<evidence type="ECO:0000256" key="1">
    <source>
        <dbReference type="ARBA" id="ARBA00001974"/>
    </source>
</evidence>
<dbReference type="Proteomes" id="UP000318336">
    <property type="component" value="Unassembled WGS sequence"/>
</dbReference>
<evidence type="ECO:0000256" key="3">
    <source>
        <dbReference type="ARBA" id="ARBA00023033"/>
    </source>
</evidence>
<dbReference type="EMBL" id="VFOK01000001">
    <property type="protein sequence ID" value="TQL34639.1"/>
    <property type="molecule type" value="Genomic_DNA"/>
</dbReference>
<evidence type="ECO:0000313" key="5">
    <source>
        <dbReference type="EMBL" id="TQL34639.1"/>
    </source>
</evidence>
<dbReference type="SUPFAM" id="SSF51905">
    <property type="entry name" value="FAD/NAD(P)-binding domain"/>
    <property type="match status" value="1"/>
</dbReference>
<evidence type="ECO:0000256" key="4">
    <source>
        <dbReference type="SAM" id="MobiDB-lite"/>
    </source>
</evidence>
<name>A0A542XFP2_9MICO</name>
<dbReference type="InterPro" id="IPR036188">
    <property type="entry name" value="FAD/NAD-bd_sf"/>
</dbReference>
<sequence>MSDQQEFDVVVVGAGISGIDIGYRLQTSNPDLSYTILEGRSSIGGTWDLFKYPGLRSDSDMYTLGFPFEPWQGERSIAGGDDILAYIKHTASKYAIDQHIQLDTMVRGISWSSEQERWTVRVDRADGPGEVRAKYVYFASGYYSYEAPYTPPFPGRETFRGQVVHPQFWPEDLDYRGKKVVVIGSGATAVTLVPALAERGAGQVTMLQRTPSYILPLPGADPVANQMRARMSNKQRAYTLTRWRNIVQTLGFYQFSRRMPKVATKVLTSGPRVALRGSEAYDPKHFQPPYKPWDQRVCIIPDGDLFRELKKGNAEIVTDTIAEFVPEGIRTGSGQLIEADIIVTATGLQMLLGGGADVEIDGEQVDLSRHFVYRGCMLEGVPNAALSIGYTNASWTLRSDLSAQFFCRVVKHTEKGGFAAFVPRVKGAPLRSLSVLDLTSGYVQRLVATFPKRGDRRPWMVRQNYLLDSLEMRRATVDSEMEYVRPGERPKLGNGTAASVPEDAPPVVPVTPPAEAPDEAPALAG</sequence>
<dbReference type="Pfam" id="PF13738">
    <property type="entry name" value="Pyr_redox_3"/>
    <property type="match status" value="1"/>
</dbReference>
<dbReference type="InterPro" id="IPR051820">
    <property type="entry name" value="FAD-binding_MO"/>
</dbReference>
<keyword evidence="3" id="KW-0503">Monooxygenase</keyword>
<dbReference type="Gene3D" id="3.50.50.60">
    <property type="entry name" value="FAD/NAD(P)-binding domain"/>
    <property type="match status" value="1"/>
</dbReference>
<dbReference type="AlphaFoldDB" id="A0A542XFP2"/>
<dbReference type="PANTHER" id="PTHR43872">
    <property type="entry name" value="MONOOXYGENASE, PUTATIVE (AFU_ORTHOLOGUE AFUA_8G02570)-RELATED"/>
    <property type="match status" value="1"/>
</dbReference>
<protein>
    <submittedName>
        <fullName evidence="5">Cation diffusion facilitator CzcD-associated flavoprotein CzcO</fullName>
    </submittedName>
</protein>
<gene>
    <name evidence="5" type="ORF">FB554_2815</name>
</gene>
<feature type="compositionally biased region" description="Pro residues" evidence="4">
    <location>
        <begin position="503"/>
        <end position="515"/>
    </location>
</feature>
<comment type="similarity">
    <text evidence="2">Belongs to the FAD-binding monooxygenase family.</text>
</comment>
<dbReference type="PANTHER" id="PTHR43872:SF1">
    <property type="entry name" value="MONOOXYGENASE, PUTATIVE (AFU_ORTHOLOGUE AFUA_8G02570)-RELATED"/>
    <property type="match status" value="1"/>
</dbReference>
<evidence type="ECO:0000256" key="2">
    <source>
        <dbReference type="ARBA" id="ARBA00010139"/>
    </source>
</evidence>
<keyword evidence="3" id="KW-0560">Oxidoreductase</keyword>
<keyword evidence="6" id="KW-1185">Reference proteome</keyword>
<accession>A0A542XFP2</accession>